<evidence type="ECO:0000256" key="3">
    <source>
        <dbReference type="ARBA" id="ARBA00019621"/>
    </source>
</evidence>
<feature type="compositionally biased region" description="Acidic residues" evidence="7">
    <location>
        <begin position="150"/>
        <end position="171"/>
    </location>
</feature>
<dbReference type="OrthoDB" id="5418434at2759"/>
<evidence type="ECO:0000256" key="2">
    <source>
        <dbReference type="ARBA" id="ARBA00008186"/>
    </source>
</evidence>
<keyword evidence="4 6" id="KW-0539">Nucleus</keyword>
<evidence type="ECO:0000256" key="4">
    <source>
        <dbReference type="ARBA" id="ARBA00023242"/>
    </source>
</evidence>
<reference evidence="8 9" key="2">
    <citation type="journal article" date="2019" name="G3 (Bethesda)">
        <title>Hybrid Assembly of the Genome of the Entomopathogenic Nematode Steinernema carpocapsae Identifies the X-Chromosome.</title>
        <authorList>
            <person name="Serra L."/>
            <person name="Macchietto M."/>
            <person name="Macias-Munoz A."/>
            <person name="McGill C.J."/>
            <person name="Rodriguez I.M."/>
            <person name="Rodriguez B."/>
            <person name="Murad R."/>
            <person name="Mortazavi A."/>
        </authorList>
    </citation>
    <scope>NUCLEOTIDE SEQUENCE [LARGE SCALE GENOMIC DNA]</scope>
    <source>
        <strain evidence="8 9">ALL</strain>
    </source>
</reference>
<dbReference type="Proteomes" id="UP000298663">
    <property type="component" value="Unassembled WGS sequence"/>
</dbReference>
<reference evidence="8 9" key="1">
    <citation type="journal article" date="2015" name="Genome Biol.">
        <title>Comparative genomics of Steinernema reveals deeply conserved gene regulatory networks.</title>
        <authorList>
            <person name="Dillman A.R."/>
            <person name="Macchietto M."/>
            <person name="Porter C.F."/>
            <person name="Rogers A."/>
            <person name="Williams B."/>
            <person name="Antoshechkin I."/>
            <person name="Lee M.M."/>
            <person name="Goodwin Z."/>
            <person name="Lu X."/>
            <person name="Lewis E.E."/>
            <person name="Goodrich-Blair H."/>
            <person name="Stock S.P."/>
            <person name="Adams B.J."/>
            <person name="Sternberg P.W."/>
            <person name="Mortazavi A."/>
        </authorList>
    </citation>
    <scope>NUCLEOTIDE SEQUENCE [LARGE SCALE GENOMIC DNA]</scope>
    <source>
        <strain evidence="8 9">ALL</strain>
    </source>
</reference>
<feature type="compositionally biased region" description="Basic and acidic residues" evidence="7">
    <location>
        <begin position="138"/>
        <end position="149"/>
    </location>
</feature>
<dbReference type="GO" id="GO:0003712">
    <property type="term" value="F:transcription coregulator activity"/>
    <property type="evidence" value="ECO:0007669"/>
    <property type="project" value="InterPro"/>
</dbReference>
<evidence type="ECO:0000256" key="6">
    <source>
        <dbReference type="RuleBase" id="RU364147"/>
    </source>
</evidence>
<evidence type="ECO:0000256" key="7">
    <source>
        <dbReference type="SAM" id="MobiDB-lite"/>
    </source>
</evidence>
<comment type="caution">
    <text evidence="8">The sequence shown here is derived from an EMBL/GenBank/DDBJ whole genome shotgun (WGS) entry which is preliminary data.</text>
</comment>
<evidence type="ECO:0000313" key="9">
    <source>
        <dbReference type="Proteomes" id="UP000298663"/>
    </source>
</evidence>
<protein>
    <recommendedName>
        <fullName evidence="3 6">Mediator of RNA polymerase II transcription subunit 11</fullName>
    </recommendedName>
    <alternativeName>
        <fullName evidence="5 6">Mediator complex subunit 11</fullName>
    </alternativeName>
</protein>
<evidence type="ECO:0000256" key="1">
    <source>
        <dbReference type="ARBA" id="ARBA00004123"/>
    </source>
</evidence>
<accession>A0A4U5M780</accession>
<comment type="subcellular location">
    <subcellularLocation>
        <location evidence="1 6">Nucleus</location>
    </subcellularLocation>
</comment>
<feature type="region of interest" description="Disordered" evidence="7">
    <location>
        <begin position="135"/>
        <end position="171"/>
    </location>
</feature>
<dbReference type="GO" id="GO:0006357">
    <property type="term" value="P:regulation of transcription by RNA polymerase II"/>
    <property type="evidence" value="ECO:0007669"/>
    <property type="project" value="InterPro"/>
</dbReference>
<gene>
    <name evidence="6" type="primary">MED11</name>
    <name evidence="8" type="ORF">L596_024955</name>
</gene>
<dbReference type="InterPro" id="IPR019404">
    <property type="entry name" value="Mediator_Med11"/>
</dbReference>
<dbReference type="Pfam" id="PF10280">
    <property type="entry name" value="Med11"/>
    <property type="match status" value="1"/>
</dbReference>
<keyword evidence="9" id="KW-1185">Reference proteome</keyword>
<dbReference type="EMBL" id="AZBU02000009">
    <property type="protein sequence ID" value="TKR64423.1"/>
    <property type="molecule type" value="Genomic_DNA"/>
</dbReference>
<sequence length="171" mass="19218">MRLGLLSDMSGYTGFPSSAANYPEPPSGNAELQKRLDDLNNVDTKIAEVIKCAQTCISELAKDKQISRTKMEEASQNFRKTLNVIDTTMTAQLDYLANVCVGSAHQGSMHASVQNMALLDEANEMMREELLRIAAKANQRDEDVKKEEVKEYEEPEMEEQQPVKEEDEETL</sequence>
<evidence type="ECO:0000313" key="8">
    <source>
        <dbReference type="EMBL" id="TKR64423.1"/>
    </source>
</evidence>
<dbReference type="PANTHER" id="PTHR22890">
    <property type="entry name" value="MEDIATOR OF RNA POLYMERASE II TRANSCRIPTION SUBUNIT 11"/>
    <property type="match status" value="1"/>
</dbReference>
<comment type="similarity">
    <text evidence="2 6">Belongs to the Mediator complex subunit 11 family.</text>
</comment>
<keyword evidence="6" id="KW-0805">Transcription regulation</keyword>
<comment type="subunit">
    <text evidence="6">Component of the Mediator complex.</text>
</comment>
<dbReference type="GO" id="GO:0016592">
    <property type="term" value="C:mediator complex"/>
    <property type="evidence" value="ECO:0007669"/>
    <property type="project" value="InterPro"/>
</dbReference>
<dbReference type="AlphaFoldDB" id="A0A4U5M780"/>
<keyword evidence="6" id="KW-0010">Activator</keyword>
<dbReference type="Gene3D" id="1.10.287.3490">
    <property type="match status" value="1"/>
</dbReference>
<keyword evidence="6" id="KW-0804">Transcription</keyword>
<organism evidence="8 9">
    <name type="scientific">Steinernema carpocapsae</name>
    <name type="common">Entomopathogenic nematode</name>
    <dbReference type="NCBI Taxonomy" id="34508"/>
    <lineage>
        <taxon>Eukaryota</taxon>
        <taxon>Metazoa</taxon>
        <taxon>Ecdysozoa</taxon>
        <taxon>Nematoda</taxon>
        <taxon>Chromadorea</taxon>
        <taxon>Rhabditida</taxon>
        <taxon>Tylenchina</taxon>
        <taxon>Panagrolaimomorpha</taxon>
        <taxon>Strongyloidoidea</taxon>
        <taxon>Steinernematidae</taxon>
        <taxon>Steinernema</taxon>
    </lineage>
</organism>
<comment type="function">
    <text evidence="6">Component of the Mediator complex, a coactivator involved in the regulated transcription of nearly all RNA polymerase II-dependent genes. Mediator functions as a bridge to convey information from gene-specific regulatory proteins to the basal RNA polymerase II transcription machinery. Mediator is recruited to promoters by direct interactions with regulatory proteins and serves as a scaffold for the assembly of a functional pre-initiation complex with RNA polymerase II and the general transcription factors.</text>
</comment>
<evidence type="ECO:0000256" key="5">
    <source>
        <dbReference type="ARBA" id="ARBA00032011"/>
    </source>
</evidence>
<proteinExistence type="inferred from homology"/>
<dbReference type="STRING" id="34508.A0A4U5M780"/>
<name>A0A4U5M780_STECR</name>